<dbReference type="FunFam" id="2.60.300.12:FF:000006">
    <property type="entry name" value="Iron-sulfur cluster assembly 2 mitochondrial"/>
    <property type="match status" value="1"/>
</dbReference>
<evidence type="ECO:0000256" key="2">
    <source>
        <dbReference type="ARBA" id="ARBA00006718"/>
    </source>
</evidence>
<dbReference type="SUPFAM" id="SSF89360">
    <property type="entry name" value="HesB-like domain"/>
    <property type="match status" value="1"/>
</dbReference>
<dbReference type="PANTHER" id="PTHR43011">
    <property type="entry name" value="IRON-SULFUR CLUSTER ASSEMBLY 2 HOMOLOG, MITOCHONDRIAL"/>
    <property type="match status" value="1"/>
</dbReference>
<dbReference type="GO" id="GO:0005506">
    <property type="term" value="F:iron ion binding"/>
    <property type="evidence" value="ECO:0007669"/>
    <property type="project" value="TreeGrafter"/>
</dbReference>
<sequence>MIFAVVRNLQKCYKSITVSESVRKFSTEFAENDLKVTEGCVERLQVICDKDEFLRLSVESGGCSGFQYKFELDKTISKDDCIFEKKGIKIVVDTTSLNYVKGSTIDYEQQLIRAAFKLIGNPKAQDGCSCGASFSIKVD</sequence>
<dbReference type="Proteomes" id="UP000325440">
    <property type="component" value="Unassembled WGS sequence"/>
</dbReference>
<feature type="domain" description="Core" evidence="10">
    <location>
        <begin position="34"/>
        <end position="131"/>
    </location>
</feature>
<dbReference type="OrthoDB" id="1938621at2759"/>
<dbReference type="GO" id="GO:0016226">
    <property type="term" value="P:iron-sulfur cluster assembly"/>
    <property type="evidence" value="ECO:0007669"/>
    <property type="project" value="InterPro"/>
</dbReference>
<evidence type="ECO:0000256" key="6">
    <source>
        <dbReference type="ARBA" id="ARBA00057540"/>
    </source>
</evidence>
<protein>
    <recommendedName>
        <fullName evidence="7">Iron-sulfur cluster assembly 2 homolog, mitochondrial</fullName>
    </recommendedName>
    <alternativeName>
        <fullName evidence="8">HESB-like domain-containing protein 1</fullName>
    </alternativeName>
</protein>
<evidence type="ECO:0000256" key="4">
    <source>
        <dbReference type="ARBA" id="ARBA00023004"/>
    </source>
</evidence>
<dbReference type="Gene3D" id="2.60.300.12">
    <property type="entry name" value="HesB-like domain"/>
    <property type="match status" value="1"/>
</dbReference>
<evidence type="ECO:0000313" key="12">
    <source>
        <dbReference type="Proteomes" id="UP000325440"/>
    </source>
</evidence>
<dbReference type="GO" id="GO:0051537">
    <property type="term" value="F:2 iron, 2 sulfur cluster binding"/>
    <property type="evidence" value="ECO:0007669"/>
    <property type="project" value="TreeGrafter"/>
</dbReference>
<dbReference type="NCBIfam" id="TIGR00049">
    <property type="entry name" value="iron-sulfur cluster assembly accessory protein"/>
    <property type="match status" value="1"/>
</dbReference>
<name>A0A5E4NH67_9HEMI</name>
<dbReference type="InterPro" id="IPR000361">
    <property type="entry name" value="ATAP_core_dom"/>
</dbReference>
<organism evidence="11 12">
    <name type="scientific">Cinara cedri</name>
    <dbReference type="NCBI Taxonomy" id="506608"/>
    <lineage>
        <taxon>Eukaryota</taxon>
        <taxon>Metazoa</taxon>
        <taxon>Ecdysozoa</taxon>
        <taxon>Arthropoda</taxon>
        <taxon>Hexapoda</taxon>
        <taxon>Insecta</taxon>
        <taxon>Pterygota</taxon>
        <taxon>Neoptera</taxon>
        <taxon>Paraneoptera</taxon>
        <taxon>Hemiptera</taxon>
        <taxon>Sternorrhyncha</taxon>
        <taxon>Aphidomorpha</taxon>
        <taxon>Aphidoidea</taxon>
        <taxon>Aphididae</taxon>
        <taxon>Lachninae</taxon>
        <taxon>Cinara</taxon>
    </lineage>
</organism>
<comment type="function">
    <text evidence="6">Involved in the maturation of mitochondrial 4Fe-4S proteins functioning late in the iron-sulfur cluster assembly pathway. May be involved in the binding of an intermediate of Fe/S cluster assembly.</text>
</comment>
<keyword evidence="12" id="KW-1185">Reference proteome</keyword>
<evidence type="ECO:0000259" key="10">
    <source>
        <dbReference type="Pfam" id="PF01521"/>
    </source>
</evidence>
<dbReference type="AlphaFoldDB" id="A0A5E4NH67"/>
<dbReference type="PANTHER" id="PTHR43011:SF1">
    <property type="entry name" value="IRON-SULFUR CLUSTER ASSEMBLY 2 HOMOLOG, MITOCHONDRIAL"/>
    <property type="match status" value="1"/>
</dbReference>
<comment type="subunit">
    <text evidence="9">Heterotetramer; forms a dimer of dimers with IBA57. Interacts with [2Fe-2S]-ISCA2 forming the heterodimer [2Fe- 2S]-ISCA2-IBA57 complex; [2Fe-2S] cluster binding is absolutely required to promote the complex formation.</text>
</comment>
<evidence type="ECO:0000256" key="5">
    <source>
        <dbReference type="ARBA" id="ARBA00023128"/>
    </source>
</evidence>
<keyword evidence="4" id="KW-0408">Iron</keyword>
<evidence type="ECO:0000256" key="1">
    <source>
        <dbReference type="ARBA" id="ARBA00004173"/>
    </source>
</evidence>
<dbReference type="InterPro" id="IPR016092">
    <property type="entry name" value="ATAP"/>
</dbReference>
<dbReference type="InterPro" id="IPR035903">
    <property type="entry name" value="HesB-like_dom_sf"/>
</dbReference>
<proteinExistence type="inferred from homology"/>
<dbReference type="GO" id="GO:0051539">
    <property type="term" value="F:4 iron, 4 sulfur cluster binding"/>
    <property type="evidence" value="ECO:0007669"/>
    <property type="project" value="TreeGrafter"/>
</dbReference>
<comment type="similarity">
    <text evidence="2">Belongs to the HesB/IscA family.</text>
</comment>
<reference evidence="11 12" key="1">
    <citation type="submission" date="2019-08" db="EMBL/GenBank/DDBJ databases">
        <authorList>
            <person name="Alioto T."/>
            <person name="Alioto T."/>
            <person name="Gomez Garrido J."/>
        </authorList>
    </citation>
    <scope>NUCLEOTIDE SEQUENCE [LARGE SCALE GENOMIC DNA]</scope>
</reference>
<evidence type="ECO:0000256" key="8">
    <source>
        <dbReference type="ARBA" id="ARBA00077082"/>
    </source>
</evidence>
<evidence type="ECO:0000256" key="3">
    <source>
        <dbReference type="ARBA" id="ARBA00022723"/>
    </source>
</evidence>
<gene>
    <name evidence="11" type="ORF">CINCED_3A003679</name>
</gene>
<comment type="subcellular location">
    <subcellularLocation>
        <location evidence="1">Mitochondrion</location>
    </subcellularLocation>
</comment>
<keyword evidence="5" id="KW-0496">Mitochondrion</keyword>
<evidence type="ECO:0000256" key="9">
    <source>
        <dbReference type="ARBA" id="ARBA00093471"/>
    </source>
</evidence>
<evidence type="ECO:0000256" key="7">
    <source>
        <dbReference type="ARBA" id="ARBA00073313"/>
    </source>
</evidence>
<evidence type="ECO:0000313" key="11">
    <source>
        <dbReference type="EMBL" id="VVC44293.1"/>
    </source>
</evidence>
<dbReference type="GO" id="GO:0120510">
    <property type="term" value="C:mitochondrial [4Fe-4S] assembly complex"/>
    <property type="evidence" value="ECO:0007669"/>
    <property type="project" value="UniProtKB-ARBA"/>
</dbReference>
<dbReference type="Pfam" id="PF01521">
    <property type="entry name" value="Fe-S_biosyn"/>
    <property type="match status" value="1"/>
</dbReference>
<dbReference type="EMBL" id="CABPRJ010002377">
    <property type="protein sequence ID" value="VVC44293.1"/>
    <property type="molecule type" value="Genomic_DNA"/>
</dbReference>
<accession>A0A5E4NH67</accession>
<keyword evidence="3" id="KW-0479">Metal-binding</keyword>